<sequence length="302" mass="32664">MEMQEGRKGVPSLLSSQGECIASNITQLIGWTPLIELKNIAKKDGIAARLVGKIEPYQPLSSVKDRLIEDAEERGLISPGITTLAGVTSGNLGIGVAFVAAQKGYKFIAVMPAKLSIDKQILLRYLGVEVILVDPALNGFKGLLDRVEQLKKDTENVFVIDQFTNPANPDAHFRWTGPEIWKDTAGKVDIFVAASGSGGTVTGVGRYLKMKNPSIKLMCVEPAESAVISGGEPAFHNIQGIGPGFIPEILDRSQIDEIVAAREENKGKMIVTMFSSGGERYLNSELFAQVKEECININKAFC</sequence>
<feature type="domain" description="Tryptophan synthase beta chain-like PALP" evidence="4">
    <location>
        <begin position="25"/>
        <end position="259"/>
    </location>
</feature>
<comment type="cofactor">
    <cofactor evidence="1">
        <name>pyridoxal 5'-phosphate</name>
        <dbReference type="ChEBI" id="CHEBI:597326"/>
    </cofactor>
</comment>
<dbReference type="InterPro" id="IPR050214">
    <property type="entry name" value="Cys_Synth/Cystath_Beta-Synth"/>
</dbReference>
<reference evidence="5" key="1">
    <citation type="submission" date="2015-04" db="UniProtKB">
        <authorList>
            <consortium name="EnsemblPlants"/>
        </authorList>
    </citation>
    <scope>IDENTIFICATION</scope>
</reference>
<evidence type="ECO:0000256" key="2">
    <source>
        <dbReference type="ARBA" id="ARBA00007103"/>
    </source>
</evidence>
<dbReference type="InterPro" id="IPR036052">
    <property type="entry name" value="TrpB-like_PALP_sf"/>
</dbReference>
<dbReference type="GO" id="GO:0009069">
    <property type="term" value="P:serine family amino acid metabolic process"/>
    <property type="evidence" value="ECO:0007669"/>
    <property type="project" value="UniProtKB-ARBA"/>
</dbReference>
<keyword evidence="3" id="KW-0663">Pyridoxal phosphate</keyword>
<dbReference type="PANTHER" id="PTHR10314">
    <property type="entry name" value="CYSTATHIONINE BETA-SYNTHASE"/>
    <property type="match status" value="1"/>
</dbReference>
<evidence type="ECO:0000256" key="3">
    <source>
        <dbReference type="ARBA" id="ARBA00022898"/>
    </source>
</evidence>
<dbReference type="Gene3D" id="3.40.50.1100">
    <property type="match status" value="2"/>
</dbReference>
<evidence type="ECO:0000313" key="5">
    <source>
        <dbReference type="EnsemblPlants" id="OMERI02G10390.1"/>
    </source>
</evidence>
<dbReference type="STRING" id="40149.A0A0E0CI47"/>
<dbReference type="Gramene" id="OMERI02G10390.1">
    <property type="protein sequence ID" value="OMERI02G10390.1"/>
    <property type="gene ID" value="OMERI02G10390"/>
</dbReference>
<dbReference type="AlphaFoldDB" id="A0A0E0CI47"/>
<dbReference type="Proteomes" id="UP000008021">
    <property type="component" value="Chromosome 2"/>
</dbReference>
<dbReference type="InterPro" id="IPR001926">
    <property type="entry name" value="TrpB-like_PALP"/>
</dbReference>
<dbReference type="EnsemblPlants" id="OMERI02G10390.1">
    <property type="protein sequence ID" value="OMERI02G10390.1"/>
    <property type="gene ID" value="OMERI02G10390"/>
</dbReference>
<reference evidence="5" key="2">
    <citation type="submission" date="2018-05" db="EMBL/GenBank/DDBJ databases">
        <title>OmerRS3 (Oryza meridionalis Reference Sequence Version 3).</title>
        <authorList>
            <person name="Zhang J."/>
            <person name="Kudrna D."/>
            <person name="Lee S."/>
            <person name="Talag J."/>
            <person name="Welchert J."/>
            <person name="Wing R.A."/>
        </authorList>
    </citation>
    <scope>NUCLEOTIDE SEQUENCE [LARGE SCALE GENOMIC DNA]</scope>
    <source>
        <strain evidence="5">cv. OR44</strain>
    </source>
</reference>
<organism evidence="5">
    <name type="scientific">Oryza meridionalis</name>
    <dbReference type="NCBI Taxonomy" id="40149"/>
    <lineage>
        <taxon>Eukaryota</taxon>
        <taxon>Viridiplantae</taxon>
        <taxon>Streptophyta</taxon>
        <taxon>Embryophyta</taxon>
        <taxon>Tracheophyta</taxon>
        <taxon>Spermatophyta</taxon>
        <taxon>Magnoliopsida</taxon>
        <taxon>Liliopsida</taxon>
        <taxon>Poales</taxon>
        <taxon>Poaceae</taxon>
        <taxon>BOP clade</taxon>
        <taxon>Oryzoideae</taxon>
        <taxon>Oryzeae</taxon>
        <taxon>Oryzinae</taxon>
        <taxon>Oryza</taxon>
    </lineage>
</organism>
<dbReference type="SUPFAM" id="SSF53686">
    <property type="entry name" value="Tryptophan synthase beta subunit-like PLP-dependent enzymes"/>
    <property type="match status" value="1"/>
</dbReference>
<dbReference type="Pfam" id="PF00291">
    <property type="entry name" value="PALP"/>
    <property type="match status" value="1"/>
</dbReference>
<proteinExistence type="inferred from homology"/>
<evidence type="ECO:0000313" key="6">
    <source>
        <dbReference type="Proteomes" id="UP000008021"/>
    </source>
</evidence>
<dbReference type="GO" id="GO:0006534">
    <property type="term" value="P:cysteine metabolic process"/>
    <property type="evidence" value="ECO:0007669"/>
    <property type="project" value="UniProtKB-ARBA"/>
</dbReference>
<dbReference type="HOGENOM" id="CLU_021018_1_0_1"/>
<name>A0A0E0CI47_9ORYZ</name>
<accession>A0A0E0CI47</accession>
<dbReference type="CDD" id="cd01561">
    <property type="entry name" value="CBS_like"/>
    <property type="match status" value="1"/>
</dbReference>
<evidence type="ECO:0000259" key="4">
    <source>
        <dbReference type="Pfam" id="PF00291"/>
    </source>
</evidence>
<keyword evidence="6" id="KW-1185">Reference proteome</keyword>
<dbReference type="FunFam" id="3.40.50.1100:FF:000003">
    <property type="entry name" value="Cystathionine beta-synthase"/>
    <property type="match status" value="1"/>
</dbReference>
<dbReference type="GO" id="GO:0044272">
    <property type="term" value="P:sulfur compound biosynthetic process"/>
    <property type="evidence" value="ECO:0007669"/>
    <property type="project" value="UniProtKB-ARBA"/>
</dbReference>
<comment type="similarity">
    <text evidence="2">Belongs to the cysteine synthase/cystathionine beta-synthase family.</text>
</comment>
<evidence type="ECO:0000256" key="1">
    <source>
        <dbReference type="ARBA" id="ARBA00001933"/>
    </source>
</evidence>
<protein>
    <recommendedName>
        <fullName evidence="4">Tryptophan synthase beta chain-like PALP domain-containing protein</fullName>
    </recommendedName>
</protein>